<dbReference type="GO" id="GO:0005759">
    <property type="term" value="C:mitochondrial matrix"/>
    <property type="evidence" value="ECO:0007669"/>
    <property type="project" value="UniProtKB-SubCell"/>
</dbReference>
<evidence type="ECO:0000256" key="4">
    <source>
        <dbReference type="ARBA" id="ARBA00012441"/>
    </source>
</evidence>
<evidence type="ECO:0000256" key="7">
    <source>
        <dbReference type="ARBA" id="ARBA00022723"/>
    </source>
</evidence>
<dbReference type="AlphaFoldDB" id="A0AAN7WG26"/>
<dbReference type="SUPFAM" id="SSF55486">
    <property type="entry name" value="Metalloproteases ('zincins'), catalytic domain"/>
    <property type="match status" value="1"/>
</dbReference>
<protein>
    <recommendedName>
        <fullName evidence="5">Mitochondrial intermediate peptidase</fullName>
        <ecNumber evidence="4">3.4.24.59</ecNumber>
    </recommendedName>
</protein>
<sequence>MNISPQLQKQLCWKPIFYRYIKNRTTFTHITYNRYFIQDSYLAQQAIDLKEGFDNEKYWKECKSKLEKKYPQNEMKIQDTVNTDYGSGNKSIFSKFRGTLMSQKSHGLFNNPYLNSPNGLRQFSKISLQYANGLIHTLKTDRSKEGMIQYILRLDQLSDTLCRVIDLCEFIRSVHPDNKFVKAAQKCHEEMFEFMNILNTDVELCQKLEQVLTDSNIVSHLSQEEIKVGNILLEDFKKSGIYMNPETRDQFISLSQDISVIGQEFINNVDIIPDTYINVPVKELDDDNLSPVVLNQLSKDVTGYYYKIPCYGSIPLIMLRTCQNEDIRCKIWTALHNSSNEQIIKLTHLMKLRAILARIMGKTSYAAYQLEGKMVKTPDNVKQFLESLIKYTETATAKELKPIAEMKCRLLRQPSPKTNNEIFKIVRPWDRDYYSFQLKSTKEQHKSMHLTPLNTYFSLGSVMKGLSTIFNQIYGIHFELSPTETNEIWSSDVRKIMVKSETEDPIGIIYCDLFERHGKPSSPAHFTICCSREVYPNENNQNIMQIGVDKNGRKFQLPIISLVCSFSKSHENPCLLHLNEIETLFHEMGHAMHSMLGRTRLQNISGTRCTTDFVELPSILMEHFAKDERILSNIGRHYLTGEQIPIELLREQLKESSSFLQNCETFAQAKMSLLDQRLHDEEVIENIEHLDVVTLYQDLEKELKVLVDNKTNWCGKFGHLFGYGATYYSYLFDRAIAAKVWNYLFQANPYSRTSGEKFKNNVLKWGGLKDPWDCVATVLDQPELKKGDINAIKYIAEVKDL</sequence>
<dbReference type="GO" id="GO:0006518">
    <property type="term" value="P:peptide metabolic process"/>
    <property type="evidence" value="ECO:0007669"/>
    <property type="project" value="TreeGrafter"/>
</dbReference>
<dbReference type="EMBL" id="JAWIZZ010000051">
    <property type="protein sequence ID" value="KAK5778835.1"/>
    <property type="molecule type" value="Genomic_DNA"/>
</dbReference>
<evidence type="ECO:0000256" key="3">
    <source>
        <dbReference type="ARBA" id="ARBA00006040"/>
    </source>
</evidence>
<dbReference type="Pfam" id="PF01432">
    <property type="entry name" value="Peptidase_M3"/>
    <property type="match status" value="1"/>
</dbReference>
<keyword evidence="12" id="KW-0496">Mitochondrion</keyword>
<accession>A0AAN7WG26</accession>
<name>A0AAN7WG26_9SACH</name>
<dbReference type="Gene3D" id="1.10.1370.10">
    <property type="entry name" value="Neurolysin, domain 3"/>
    <property type="match status" value="1"/>
</dbReference>
<dbReference type="GO" id="GO:0006627">
    <property type="term" value="P:protein processing involved in protein targeting to mitochondrion"/>
    <property type="evidence" value="ECO:0007669"/>
    <property type="project" value="TreeGrafter"/>
</dbReference>
<reference evidence="16" key="1">
    <citation type="submission" date="2023-07" db="EMBL/GenBank/DDBJ databases">
        <title>A draft genome of Kazachstania heterogenica Y-27499.</title>
        <authorList>
            <person name="Donic C."/>
            <person name="Kralova J.S."/>
            <person name="Fidel L."/>
            <person name="Ben-Dor S."/>
            <person name="Jung S."/>
        </authorList>
    </citation>
    <scope>NUCLEOTIDE SEQUENCE [LARGE SCALE GENOMIC DNA]</scope>
    <source>
        <strain evidence="16">Y27499</strain>
    </source>
</reference>
<comment type="cofactor">
    <cofactor evidence="13">
        <name>Zn(2+)</name>
        <dbReference type="ChEBI" id="CHEBI:29105"/>
    </cofactor>
    <text evidence="13">Binds 1 zinc ion.</text>
</comment>
<dbReference type="InterPro" id="IPR024079">
    <property type="entry name" value="MetalloPept_cat_dom_sf"/>
</dbReference>
<comment type="subcellular location">
    <subcellularLocation>
        <location evidence="2">Mitochondrion matrix</location>
    </subcellularLocation>
</comment>
<comment type="caution">
    <text evidence="15">The sequence shown here is derived from an EMBL/GenBank/DDBJ whole genome shotgun (WGS) entry which is preliminary data.</text>
</comment>
<comment type="similarity">
    <text evidence="3 13">Belongs to the peptidase M3 family.</text>
</comment>
<evidence type="ECO:0000256" key="10">
    <source>
        <dbReference type="ARBA" id="ARBA00022946"/>
    </source>
</evidence>
<evidence type="ECO:0000256" key="6">
    <source>
        <dbReference type="ARBA" id="ARBA00022670"/>
    </source>
</evidence>
<dbReference type="Gene3D" id="3.40.390.10">
    <property type="entry name" value="Collagenase (Catalytic Domain)"/>
    <property type="match status" value="1"/>
</dbReference>
<dbReference type="InterPro" id="IPR001567">
    <property type="entry name" value="Pept_M3A_M3B_dom"/>
</dbReference>
<evidence type="ECO:0000256" key="13">
    <source>
        <dbReference type="RuleBase" id="RU003435"/>
    </source>
</evidence>
<keyword evidence="16" id="KW-1185">Reference proteome</keyword>
<dbReference type="PANTHER" id="PTHR11804">
    <property type="entry name" value="PROTEASE M3 THIMET OLIGOPEPTIDASE-RELATED"/>
    <property type="match status" value="1"/>
</dbReference>
<evidence type="ECO:0000256" key="12">
    <source>
        <dbReference type="ARBA" id="ARBA00023128"/>
    </source>
</evidence>
<keyword evidence="6 13" id="KW-0645">Protease</keyword>
<dbReference type="PANTHER" id="PTHR11804:SF79">
    <property type="entry name" value="MITOCHONDRIAL INTERMEDIATE PEPTIDASE"/>
    <property type="match status" value="1"/>
</dbReference>
<comment type="catalytic activity">
    <reaction evidence="1">
        <text>Release of an N-terminal octapeptide as second stage of processing of some proteins imported into the mitochondrion.</text>
        <dbReference type="EC" id="3.4.24.59"/>
    </reaction>
</comment>
<evidence type="ECO:0000313" key="15">
    <source>
        <dbReference type="EMBL" id="KAK5778835.1"/>
    </source>
</evidence>
<evidence type="ECO:0000259" key="14">
    <source>
        <dbReference type="Pfam" id="PF01432"/>
    </source>
</evidence>
<evidence type="ECO:0000256" key="11">
    <source>
        <dbReference type="ARBA" id="ARBA00023049"/>
    </source>
</evidence>
<organism evidence="15 16">
    <name type="scientific">Arxiozyma heterogenica</name>
    <dbReference type="NCBI Taxonomy" id="278026"/>
    <lineage>
        <taxon>Eukaryota</taxon>
        <taxon>Fungi</taxon>
        <taxon>Dikarya</taxon>
        <taxon>Ascomycota</taxon>
        <taxon>Saccharomycotina</taxon>
        <taxon>Saccharomycetes</taxon>
        <taxon>Saccharomycetales</taxon>
        <taxon>Saccharomycetaceae</taxon>
        <taxon>Arxiozyma</taxon>
    </lineage>
</organism>
<gene>
    <name evidence="15" type="ORF">RI543_003760</name>
</gene>
<proteinExistence type="inferred from homology"/>
<dbReference type="InterPro" id="IPR045090">
    <property type="entry name" value="Pept_M3A_M3B"/>
</dbReference>
<evidence type="ECO:0000256" key="2">
    <source>
        <dbReference type="ARBA" id="ARBA00004305"/>
    </source>
</evidence>
<keyword evidence="11 13" id="KW-0482">Metalloprotease</keyword>
<keyword evidence="10" id="KW-0809">Transit peptide</keyword>
<dbReference type="GO" id="GO:0046872">
    <property type="term" value="F:metal ion binding"/>
    <property type="evidence" value="ECO:0007669"/>
    <property type="project" value="UniProtKB-UniRule"/>
</dbReference>
<evidence type="ECO:0000256" key="9">
    <source>
        <dbReference type="ARBA" id="ARBA00022833"/>
    </source>
</evidence>
<evidence type="ECO:0000256" key="1">
    <source>
        <dbReference type="ARBA" id="ARBA00000436"/>
    </source>
</evidence>
<evidence type="ECO:0000313" key="16">
    <source>
        <dbReference type="Proteomes" id="UP001306508"/>
    </source>
</evidence>
<evidence type="ECO:0000256" key="5">
    <source>
        <dbReference type="ARBA" id="ARBA00018046"/>
    </source>
</evidence>
<keyword evidence="9 13" id="KW-0862">Zinc</keyword>
<dbReference type="CDD" id="cd06457">
    <property type="entry name" value="M3A_MIP"/>
    <property type="match status" value="1"/>
</dbReference>
<evidence type="ECO:0000256" key="8">
    <source>
        <dbReference type="ARBA" id="ARBA00022801"/>
    </source>
</evidence>
<keyword evidence="8 13" id="KW-0378">Hydrolase</keyword>
<feature type="domain" description="Peptidase M3A/M3B catalytic" evidence="14">
    <location>
        <begin position="319"/>
        <end position="791"/>
    </location>
</feature>
<dbReference type="InterPro" id="IPR024077">
    <property type="entry name" value="Neurolysin/TOP_dom2"/>
</dbReference>
<dbReference type="GO" id="GO:0004222">
    <property type="term" value="F:metalloendopeptidase activity"/>
    <property type="evidence" value="ECO:0007669"/>
    <property type="project" value="UniProtKB-EC"/>
</dbReference>
<keyword evidence="7 13" id="KW-0479">Metal-binding</keyword>
<dbReference type="Proteomes" id="UP001306508">
    <property type="component" value="Unassembled WGS sequence"/>
</dbReference>
<dbReference type="InterPro" id="IPR033851">
    <property type="entry name" value="M3A_MIP"/>
</dbReference>
<dbReference type="EC" id="3.4.24.59" evidence="4"/>